<evidence type="ECO:0000313" key="3">
    <source>
        <dbReference type="Proteomes" id="UP000886998"/>
    </source>
</evidence>
<reference evidence="2" key="1">
    <citation type="submission" date="2020-08" db="EMBL/GenBank/DDBJ databases">
        <title>Multicomponent nature underlies the extraordinary mechanical properties of spider dragline silk.</title>
        <authorList>
            <person name="Kono N."/>
            <person name="Nakamura H."/>
            <person name="Mori M."/>
            <person name="Yoshida Y."/>
            <person name="Ohtoshi R."/>
            <person name="Malay A.D."/>
            <person name="Moran D.A.P."/>
            <person name="Tomita M."/>
            <person name="Numata K."/>
            <person name="Arakawa K."/>
        </authorList>
    </citation>
    <scope>NUCLEOTIDE SEQUENCE</scope>
</reference>
<comment type="caution">
    <text evidence="2">The sequence shown here is derived from an EMBL/GenBank/DDBJ whole genome shotgun (WGS) entry which is preliminary data.</text>
</comment>
<keyword evidence="3" id="KW-1185">Reference proteome</keyword>
<evidence type="ECO:0000256" key="1">
    <source>
        <dbReference type="SAM" id="MobiDB-lite"/>
    </source>
</evidence>
<gene>
    <name evidence="2" type="ORF">TNIN_16511</name>
</gene>
<feature type="region of interest" description="Disordered" evidence="1">
    <location>
        <begin position="1"/>
        <end position="32"/>
    </location>
</feature>
<protein>
    <submittedName>
        <fullName evidence="2">Uncharacterized protein</fullName>
    </submittedName>
</protein>
<sequence>MATKEREINSSQRKTKKLKSSGRNANKTSDENRALAKEKNVICLDIDFLNSIILDTKLKDPNKSKSHSSLKKANNHTYIKKANLWQSKELSLVQDGNNDPISTDPIELRPSNPMIDMKWKRFTYNILDFLSLWSAHFQEGRL</sequence>
<name>A0A8X6WWE7_9ARAC</name>
<accession>A0A8X6WWE7</accession>
<proteinExistence type="predicted"/>
<dbReference type="EMBL" id="BMAV01003195">
    <property type="protein sequence ID" value="GFY42622.1"/>
    <property type="molecule type" value="Genomic_DNA"/>
</dbReference>
<evidence type="ECO:0000313" key="2">
    <source>
        <dbReference type="EMBL" id="GFY42622.1"/>
    </source>
</evidence>
<dbReference type="AlphaFoldDB" id="A0A8X6WWE7"/>
<dbReference type="Proteomes" id="UP000886998">
    <property type="component" value="Unassembled WGS sequence"/>
</dbReference>
<organism evidence="2 3">
    <name type="scientific">Trichonephila inaurata madagascariensis</name>
    <dbReference type="NCBI Taxonomy" id="2747483"/>
    <lineage>
        <taxon>Eukaryota</taxon>
        <taxon>Metazoa</taxon>
        <taxon>Ecdysozoa</taxon>
        <taxon>Arthropoda</taxon>
        <taxon>Chelicerata</taxon>
        <taxon>Arachnida</taxon>
        <taxon>Araneae</taxon>
        <taxon>Araneomorphae</taxon>
        <taxon>Entelegynae</taxon>
        <taxon>Araneoidea</taxon>
        <taxon>Nephilidae</taxon>
        <taxon>Trichonephila</taxon>
        <taxon>Trichonephila inaurata</taxon>
    </lineage>
</organism>